<protein>
    <submittedName>
        <fullName evidence="1">Uncharacterized protein</fullName>
    </submittedName>
</protein>
<dbReference type="EMBL" id="QXGH01000024">
    <property type="protein sequence ID" value="RHW25457.1"/>
    <property type="molecule type" value="Genomic_DNA"/>
</dbReference>
<keyword evidence="2" id="KW-1185">Reference proteome</keyword>
<dbReference type="RefSeq" id="WP_118926972.1">
    <property type="nucleotide sequence ID" value="NZ_QXGH01000024.1"/>
</dbReference>
<dbReference type="Proteomes" id="UP000283644">
    <property type="component" value="Unassembled WGS sequence"/>
</dbReference>
<evidence type="ECO:0000313" key="2">
    <source>
        <dbReference type="Proteomes" id="UP000283644"/>
    </source>
</evidence>
<name>A0A417XYL8_9ACTN</name>
<reference evidence="1 2" key="1">
    <citation type="submission" date="2018-09" db="EMBL/GenBank/DDBJ databases">
        <title>Genome sequencing of Nocardioides immobilis CCTCC AB 2017083 for comparison to Nocardioides silvaticus.</title>
        <authorList>
            <person name="Li C."/>
            <person name="Wang G."/>
        </authorList>
    </citation>
    <scope>NUCLEOTIDE SEQUENCE [LARGE SCALE GENOMIC DNA]</scope>
    <source>
        <strain evidence="1 2">CCTCC AB 2017083</strain>
    </source>
</reference>
<sequence length="97" mass="10522">MTQIRADLNNATPDGRIRVNLARADGSVHLFDQVTLVDSSDPDCSYESIAIEIDEAGRAELQILQTANGLTLTRLWGHPQFESNSPVPAKWGFAAVG</sequence>
<accession>A0A417XYL8</accession>
<proteinExistence type="predicted"/>
<evidence type="ECO:0000313" key="1">
    <source>
        <dbReference type="EMBL" id="RHW25457.1"/>
    </source>
</evidence>
<gene>
    <name evidence="1" type="ORF">D0Z08_19720</name>
</gene>
<comment type="caution">
    <text evidence="1">The sequence shown here is derived from an EMBL/GenBank/DDBJ whole genome shotgun (WGS) entry which is preliminary data.</text>
</comment>
<organism evidence="1 2">
    <name type="scientific">Nocardioides immobilis</name>
    <dbReference type="NCBI Taxonomy" id="2049295"/>
    <lineage>
        <taxon>Bacteria</taxon>
        <taxon>Bacillati</taxon>
        <taxon>Actinomycetota</taxon>
        <taxon>Actinomycetes</taxon>
        <taxon>Propionibacteriales</taxon>
        <taxon>Nocardioidaceae</taxon>
        <taxon>Nocardioides</taxon>
    </lineage>
</organism>
<dbReference type="AlphaFoldDB" id="A0A417XYL8"/>